<comment type="subcellular location">
    <subcellularLocation>
        <location evidence="1">Cytoplasm</location>
    </subcellularLocation>
</comment>
<dbReference type="InterPro" id="IPR001680">
    <property type="entry name" value="WD40_rpt"/>
</dbReference>
<feature type="compositionally biased region" description="Basic and acidic residues" evidence="5">
    <location>
        <begin position="212"/>
        <end position="222"/>
    </location>
</feature>
<evidence type="ECO:0000313" key="6">
    <source>
        <dbReference type="Proteomes" id="UP000492821"/>
    </source>
</evidence>
<accession>A0A7E4UXL4</accession>
<evidence type="ECO:0000256" key="5">
    <source>
        <dbReference type="SAM" id="MobiDB-lite"/>
    </source>
</evidence>
<dbReference type="WBParaSite" id="Pan_g14001.t2">
    <property type="protein sequence ID" value="Pan_g14001.t2"/>
    <property type="gene ID" value="Pan_g14001"/>
</dbReference>
<dbReference type="PANTHER" id="PTHR12442:SF22">
    <property type="entry name" value="CYTOPLASMIC DYNEIN 1 INTERMEDIATE CHAIN-RELATED"/>
    <property type="match status" value="1"/>
</dbReference>
<dbReference type="PANTHER" id="PTHR12442">
    <property type="entry name" value="DYNEIN INTERMEDIATE CHAIN"/>
    <property type="match status" value="1"/>
</dbReference>
<dbReference type="GO" id="GO:0005737">
    <property type="term" value="C:cytoplasm"/>
    <property type="evidence" value="ECO:0007669"/>
    <property type="project" value="UniProtKB-SubCell"/>
</dbReference>
<evidence type="ECO:0000256" key="3">
    <source>
        <dbReference type="ARBA" id="ARBA00022574"/>
    </source>
</evidence>
<sequence length="646" mass="71452">MASNGDNIENVDVSRRRNIVLNARQIRNVADEMKERQHGRNPLAGKNEAILILNQLGIKTTGTSTRDDFILPVPTKSLPPQENGGPLTNGYTNGASPGTDSTPTSSPPPPRPTFSTHVAKLELSDTKQVSIAPKNGVLYSKTTQTDDERISVGEFSMGSQEFDYDEFSVDGGKGMHEINFDDSPTHEIAKLLPSLGIIRQAEKKEDEEEPEERIPELSGEEKQQILQSDEFISFFSKASKVLERELAEVVNDTCIDYAYDFSIDEKKATGELLTLNRKFIDEQRTFGRSATCLDYSPFHPELIAAAHTDDTPGLIHQGIVNVWNSKFKVSHPEYTFTSTSRVTSLQFARFHSNLLVGGLYSGQICVWDNRVNKKSPVQKSPLSNMGHTFPVYSMSIVGSQNSHDLVTVSTDGKMCSWALDSLNTPIEAVSLNYKQKRNLSATYASFLSNSITSFVVGCDDGSMYYGDRHGSSGTMSKVFELHKSSISALDTHKAASLGNNFSDLVLTGAADSKIVLTSINDQTNLLTLWQHRESYISDIKWSPVHPAVFASIDIEGQLHLWNLNQDQEAPVTTVKLDELAGGSRLLWNSTGQELAVGDDRGRVLLYDVHESLSNVRNDEWDKLATTLREIKVDSSEIPELPDNLLT</sequence>
<keyword evidence="3" id="KW-0853">WD repeat</keyword>
<evidence type="ECO:0000256" key="1">
    <source>
        <dbReference type="ARBA" id="ARBA00004496"/>
    </source>
</evidence>
<keyword evidence="2" id="KW-0963">Cytoplasm</keyword>
<dbReference type="AlphaFoldDB" id="A0A7E4UXL4"/>
<reference evidence="7" key="2">
    <citation type="submission" date="2020-10" db="UniProtKB">
        <authorList>
            <consortium name="WormBaseParasite"/>
        </authorList>
    </citation>
    <scope>IDENTIFICATION</scope>
</reference>
<dbReference type="GO" id="GO:0045504">
    <property type="term" value="F:dynein heavy chain binding"/>
    <property type="evidence" value="ECO:0007669"/>
    <property type="project" value="TreeGrafter"/>
</dbReference>
<evidence type="ECO:0000256" key="2">
    <source>
        <dbReference type="ARBA" id="ARBA00022490"/>
    </source>
</evidence>
<dbReference type="InterPro" id="IPR050687">
    <property type="entry name" value="Dynein_IC"/>
</dbReference>
<keyword evidence="6" id="KW-1185">Reference proteome</keyword>
<dbReference type="SUPFAM" id="SSF50978">
    <property type="entry name" value="WD40 repeat-like"/>
    <property type="match status" value="1"/>
</dbReference>
<dbReference type="Proteomes" id="UP000492821">
    <property type="component" value="Unassembled WGS sequence"/>
</dbReference>
<evidence type="ECO:0000313" key="7">
    <source>
        <dbReference type="WBParaSite" id="Pan_g14001.t2"/>
    </source>
</evidence>
<dbReference type="Pfam" id="PF00400">
    <property type="entry name" value="WD40"/>
    <property type="match status" value="1"/>
</dbReference>
<name>A0A7E4UXL4_PANRE</name>
<dbReference type="InterPro" id="IPR036322">
    <property type="entry name" value="WD40_repeat_dom_sf"/>
</dbReference>
<dbReference type="SMART" id="SM00320">
    <property type="entry name" value="WD40"/>
    <property type="match status" value="6"/>
</dbReference>
<dbReference type="InterPro" id="IPR015943">
    <property type="entry name" value="WD40/YVTN_repeat-like_dom_sf"/>
</dbReference>
<proteinExistence type="predicted"/>
<protein>
    <submittedName>
        <fullName evidence="7">WD_REPEATS_REGION domain-containing protein</fullName>
    </submittedName>
</protein>
<dbReference type="GO" id="GO:0045503">
    <property type="term" value="F:dynein light chain binding"/>
    <property type="evidence" value="ECO:0007669"/>
    <property type="project" value="TreeGrafter"/>
</dbReference>
<dbReference type="GO" id="GO:0005868">
    <property type="term" value="C:cytoplasmic dynein complex"/>
    <property type="evidence" value="ECO:0007669"/>
    <property type="project" value="TreeGrafter"/>
</dbReference>
<feature type="region of interest" description="Disordered" evidence="5">
    <location>
        <begin position="63"/>
        <end position="114"/>
    </location>
</feature>
<feature type="region of interest" description="Disordered" evidence="5">
    <location>
        <begin position="200"/>
        <end position="222"/>
    </location>
</feature>
<dbReference type="GO" id="GO:0010970">
    <property type="term" value="P:transport along microtubule"/>
    <property type="evidence" value="ECO:0007669"/>
    <property type="project" value="TreeGrafter"/>
</dbReference>
<reference evidence="6" key="1">
    <citation type="journal article" date="2013" name="Genetics">
        <title>The draft genome and transcriptome of Panagrellus redivivus are shaped by the harsh demands of a free-living lifestyle.</title>
        <authorList>
            <person name="Srinivasan J."/>
            <person name="Dillman A.R."/>
            <person name="Macchietto M.G."/>
            <person name="Heikkinen L."/>
            <person name="Lakso M."/>
            <person name="Fracchia K.M."/>
            <person name="Antoshechkin I."/>
            <person name="Mortazavi A."/>
            <person name="Wong G."/>
            <person name="Sternberg P.W."/>
        </authorList>
    </citation>
    <scope>NUCLEOTIDE SEQUENCE [LARGE SCALE GENOMIC DNA]</scope>
    <source>
        <strain evidence="6">MT8872</strain>
    </source>
</reference>
<organism evidence="6 7">
    <name type="scientific">Panagrellus redivivus</name>
    <name type="common">Microworm</name>
    <dbReference type="NCBI Taxonomy" id="6233"/>
    <lineage>
        <taxon>Eukaryota</taxon>
        <taxon>Metazoa</taxon>
        <taxon>Ecdysozoa</taxon>
        <taxon>Nematoda</taxon>
        <taxon>Chromadorea</taxon>
        <taxon>Rhabditida</taxon>
        <taxon>Tylenchina</taxon>
        <taxon>Panagrolaimomorpha</taxon>
        <taxon>Panagrolaimoidea</taxon>
        <taxon>Panagrolaimidae</taxon>
        <taxon>Panagrellus</taxon>
    </lineage>
</organism>
<dbReference type="Gene3D" id="2.130.10.10">
    <property type="entry name" value="YVTN repeat-like/Quinoprotein amine dehydrogenase"/>
    <property type="match status" value="2"/>
</dbReference>
<evidence type="ECO:0000256" key="4">
    <source>
        <dbReference type="ARBA" id="ARBA00022737"/>
    </source>
</evidence>
<keyword evidence="4" id="KW-0677">Repeat</keyword>